<evidence type="ECO:0000256" key="6">
    <source>
        <dbReference type="ARBA" id="ARBA00022801"/>
    </source>
</evidence>
<evidence type="ECO:0000256" key="2">
    <source>
        <dbReference type="ARBA" id="ARBA00022475"/>
    </source>
</evidence>
<dbReference type="AlphaFoldDB" id="A0A2A9DXX5"/>
<evidence type="ECO:0000313" key="13">
    <source>
        <dbReference type="Proteomes" id="UP000221369"/>
    </source>
</evidence>
<evidence type="ECO:0000256" key="5">
    <source>
        <dbReference type="ARBA" id="ARBA00022750"/>
    </source>
</evidence>
<dbReference type="EMBL" id="PDJE01000001">
    <property type="protein sequence ID" value="PFG31444.1"/>
    <property type="molecule type" value="Genomic_DNA"/>
</dbReference>
<keyword evidence="2 9" id="KW-1003">Cell membrane</keyword>
<dbReference type="UniPathway" id="UPA00665"/>
<feature type="transmembrane region" description="Helical" evidence="9">
    <location>
        <begin position="62"/>
        <end position="88"/>
    </location>
</feature>
<feature type="region of interest" description="Disordered" evidence="11">
    <location>
        <begin position="168"/>
        <end position="213"/>
    </location>
</feature>
<organism evidence="12 13">
    <name type="scientific">Paramicrobacterium agarici</name>
    <dbReference type="NCBI Taxonomy" id="630514"/>
    <lineage>
        <taxon>Bacteria</taxon>
        <taxon>Bacillati</taxon>
        <taxon>Actinomycetota</taxon>
        <taxon>Actinomycetes</taxon>
        <taxon>Micrococcales</taxon>
        <taxon>Microbacteriaceae</taxon>
        <taxon>Paramicrobacterium</taxon>
    </lineage>
</organism>
<comment type="function">
    <text evidence="9">This protein specifically catalyzes the removal of signal peptides from prolipoproteins.</text>
</comment>
<evidence type="ECO:0000256" key="7">
    <source>
        <dbReference type="ARBA" id="ARBA00022989"/>
    </source>
</evidence>
<keyword evidence="7 9" id="KW-1133">Transmembrane helix</keyword>
<dbReference type="EC" id="3.4.23.36" evidence="9"/>
<dbReference type="InterPro" id="IPR001872">
    <property type="entry name" value="Peptidase_A8"/>
</dbReference>
<evidence type="ECO:0000256" key="4">
    <source>
        <dbReference type="ARBA" id="ARBA00022692"/>
    </source>
</evidence>
<accession>A0A2A9DXX5</accession>
<gene>
    <name evidence="9" type="primary">lspA</name>
    <name evidence="12" type="ORF">ATJ78_2411</name>
</gene>
<proteinExistence type="inferred from homology"/>
<evidence type="ECO:0000256" key="8">
    <source>
        <dbReference type="ARBA" id="ARBA00023136"/>
    </source>
</evidence>
<comment type="similarity">
    <text evidence="1 9 10">Belongs to the peptidase A8 family.</text>
</comment>
<keyword evidence="13" id="KW-1185">Reference proteome</keyword>
<feature type="compositionally biased region" description="Low complexity" evidence="11">
    <location>
        <begin position="178"/>
        <end position="194"/>
    </location>
</feature>
<dbReference type="Proteomes" id="UP000221369">
    <property type="component" value="Unassembled WGS sequence"/>
</dbReference>
<dbReference type="PANTHER" id="PTHR33695">
    <property type="entry name" value="LIPOPROTEIN SIGNAL PEPTIDASE"/>
    <property type="match status" value="1"/>
</dbReference>
<evidence type="ECO:0000256" key="10">
    <source>
        <dbReference type="RuleBase" id="RU004181"/>
    </source>
</evidence>
<comment type="caution">
    <text evidence="12">The sequence shown here is derived from an EMBL/GenBank/DDBJ whole genome shotgun (WGS) entry which is preliminary data.</text>
</comment>
<evidence type="ECO:0000256" key="11">
    <source>
        <dbReference type="SAM" id="MobiDB-lite"/>
    </source>
</evidence>
<evidence type="ECO:0000313" key="12">
    <source>
        <dbReference type="EMBL" id="PFG31444.1"/>
    </source>
</evidence>
<evidence type="ECO:0000256" key="9">
    <source>
        <dbReference type="HAMAP-Rule" id="MF_00161"/>
    </source>
</evidence>
<dbReference type="NCBIfam" id="TIGR00077">
    <property type="entry name" value="lspA"/>
    <property type="match status" value="1"/>
</dbReference>
<keyword evidence="4 9" id="KW-0812">Transmembrane</keyword>
<dbReference type="GO" id="GO:0004190">
    <property type="term" value="F:aspartic-type endopeptidase activity"/>
    <property type="evidence" value="ECO:0007669"/>
    <property type="project" value="UniProtKB-UniRule"/>
</dbReference>
<dbReference type="HAMAP" id="MF_00161">
    <property type="entry name" value="LspA"/>
    <property type="match status" value="1"/>
</dbReference>
<evidence type="ECO:0000256" key="1">
    <source>
        <dbReference type="ARBA" id="ARBA00006139"/>
    </source>
</evidence>
<feature type="active site" evidence="9">
    <location>
        <position position="145"/>
    </location>
</feature>
<feature type="active site" evidence="9">
    <location>
        <position position="129"/>
    </location>
</feature>
<evidence type="ECO:0000256" key="3">
    <source>
        <dbReference type="ARBA" id="ARBA00022670"/>
    </source>
</evidence>
<dbReference type="PRINTS" id="PR00781">
    <property type="entry name" value="LIPOSIGPTASE"/>
</dbReference>
<sequence>MPESPSRTATVRALSVLATVAVLWVGLDQLTKHLVVTNMHENERIPVIGDVLQFVFVRNPGAAFSLASGATWIFSILATGVVVAIIVMARRIRSVRWGLVFGLLLGGVFGNLLDRLFREPSFGLGHVVDFISTPWMMPAIYNVADIGICVAMALFIVLTLLGVGLDGKRQPKPDESAESANAADDGAHDGVVADQRVEDGDSTPESPNPQKGS</sequence>
<name>A0A2A9DXX5_9MICO</name>
<keyword evidence="5 9" id="KW-0064">Aspartyl protease</keyword>
<keyword evidence="3 9" id="KW-0645">Protease</keyword>
<dbReference type="Pfam" id="PF01252">
    <property type="entry name" value="Peptidase_A8"/>
    <property type="match status" value="1"/>
</dbReference>
<dbReference type="GO" id="GO:0005886">
    <property type="term" value="C:plasma membrane"/>
    <property type="evidence" value="ECO:0007669"/>
    <property type="project" value="UniProtKB-SubCell"/>
</dbReference>
<reference evidence="12 13" key="1">
    <citation type="submission" date="2017-10" db="EMBL/GenBank/DDBJ databases">
        <title>Sequencing the genomes of 1000 actinobacteria strains.</title>
        <authorList>
            <person name="Klenk H.-P."/>
        </authorList>
    </citation>
    <scope>NUCLEOTIDE SEQUENCE [LARGE SCALE GENOMIC DNA]</scope>
    <source>
        <strain evidence="12 13">DSM 21798</strain>
    </source>
</reference>
<comment type="subcellular location">
    <subcellularLocation>
        <location evidence="9">Cell membrane</location>
        <topology evidence="9">Multi-pass membrane protein</topology>
    </subcellularLocation>
</comment>
<dbReference type="GO" id="GO:0006508">
    <property type="term" value="P:proteolysis"/>
    <property type="evidence" value="ECO:0007669"/>
    <property type="project" value="UniProtKB-KW"/>
</dbReference>
<comment type="pathway">
    <text evidence="9">Protein modification; lipoprotein biosynthesis (signal peptide cleavage).</text>
</comment>
<keyword evidence="8 9" id="KW-0472">Membrane</keyword>
<feature type="compositionally biased region" description="Polar residues" evidence="11">
    <location>
        <begin position="203"/>
        <end position="213"/>
    </location>
</feature>
<protein>
    <recommendedName>
        <fullName evidence="9">Lipoprotein signal peptidase</fullName>
        <ecNumber evidence="9">3.4.23.36</ecNumber>
    </recommendedName>
    <alternativeName>
        <fullName evidence="9">Prolipoprotein signal peptidase</fullName>
    </alternativeName>
    <alternativeName>
        <fullName evidence="9">Signal peptidase II</fullName>
        <shortName evidence="9">SPase II</shortName>
    </alternativeName>
</protein>
<feature type="transmembrane region" description="Helical" evidence="9">
    <location>
        <begin position="9"/>
        <end position="27"/>
    </location>
</feature>
<feature type="transmembrane region" description="Helical" evidence="9">
    <location>
        <begin position="139"/>
        <end position="163"/>
    </location>
</feature>
<dbReference type="RefSeq" id="WP_098408200.1">
    <property type="nucleotide sequence ID" value="NZ_PDJE01000001.1"/>
</dbReference>
<comment type="catalytic activity">
    <reaction evidence="9">
        <text>Release of signal peptides from bacterial membrane prolipoproteins. Hydrolyzes -Xaa-Yaa-Zaa-|-(S,diacylglyceryl)Cys-, in which Xaa is hydrophobic (preferably Leu), and Yaa (Ala or Ser) and Zaa (Gly or Ala) have small, neutral side chains.</text>
        <dbReference type="EC" id="3.4.23.36"/>
    </reaction>
</comment>
<feature type="transmembrane region" description="Helical" evidence="9">
    <location>
        <begin position="95"/>
        <end position="113"/>
    </location>
</feature>
<keyword evidence="6 9" id="KW-0378">Hydrolase</keyword>
<dbReference type="PANTHER" id="PTHR33695:SF1">
    <property type="entry name" value="LIPOPROTEIN SIGNAL PEPTIDASE"/>
    <property type="match status" value="1"/>
</dbReference>